<dbReference type="InterPro" id="IPR036388">
    <property type="entry name" value="WH-like_DNA-bd_sf"/>
</dbReference>
<dbReference type="EMBL" id="LAZR01017492">
    <property type="protein sequence ID" value="KKM00190.1"/>
    <property type="molecule type" value="Genomic_DNA"/>
</dbReference>
<protein>
    <recommendedName>
        <fullName evidence="2">Transcription regulator AsnC/Lrp ligand binding domain-containing protein</fullName>
    </recommendedName>
</protein>
<gene>
    <name evidence="1" type="ORF">LCGC14_1806880</name>
</gene>
<dbReference type="InterPro" id="IPR019888">
    <property type="entry name" value="Tscrpt_reg_AsnC-like"/>
</dbReference>
<organism evidence="1">
    <name type="scientific">marine sediment metagenome</name>
    <dbReference type="NCBI Taxonomy" id="412755"/>
    <lineage>
        <taxon>unclassified sequences</taxon>
        <taxon>metagenomes</taxon>
        <taxon>ecological metagenomes</taxon>
    </lineage>
</organism>
<proteinExistence type="predicted"/>
<dbReference type="GO" id="GO:0005829">
    <property type="term" value="C:cytosol"/>
    <property type="evidence" value="ECO:0007669"/>
    <property type="project" value="TreeGrafter"/>
</dbReference>
<evidence type="ECO:0008006" key="2">
    <source>
        <dbReference type="Google" id="ProtNLM"/>
    </source>
</evidence>
<evidence type="ECO:0000313" key="1">
    <source>
        <dbReference type="EMBL" id="KKM00190.1"/>
    </source>
</evidence>
<accession>A0A0F9GMS5</accession>
<name>A0A0F9GMS5_9ZZZZ</name>
<dbReference type="AlphaFoldDB" id="A0A0F9GMS5"/>
<dbReference type="GO" id="GO:0043565">
    <property type="term" value="F:sequence-specific DNA binding"/>
    <property type="evidence" value="ECO:0007669"/>
    <property type="project" value="TreeGrafter"/>
</dbReference>
<dbReference type="PANTHER" id="PTHR30154:SF34">
    <property type="entry name" value="TRANSCRIPTIONAL REGULATOR AZLB"/>
    <property type="match status" value="1"/>
</dbReference>
<dbReference type="PANTHER" id="PTHR30154">
    <property type="entry name" value="LEUCINE-RESPONSIVE REGULATORY PROTEIN"/>
    <property type="match status" value="1"/>
</dbReference>
<dbReference type="GO" id="GO:0043200">
    <property type="term" value="P:response to amino acid"/>
    <property type="evidence" value="ECO:0007669"/>
    <property type="project" value="TreeGrafter"/>
</dbReference>
<dbReference type="Gene3D" id="1.10.10.10">
    <property type="entry name" value="Winged helix-like DNA-binding domain superfamily/Winged helix DNA-binding domain"/>
    <property type="match status" value="1"/>
</dbReference>
<comment type="caution">
    <text evidence="1">The sequence shown here is derived from an EMBL/GenBank/DDBJ whole genome shotgun (WGS) entry which is preliminary data.</text>
</comment>
<sequence length="187" mass="21476">MRLDKIDRQILKALFLNGRESLTNLEKIIFKTNSETMSHTGIAKRILKLENNEVLKIQANTNITTLNYKAMFLLMEMRNFEEVQNIIKAYKECPRVFFLSQVTGQYNIILGVIGQNTDILNRYLNYCGPTNKKGILHSASIFVSDLILPKYLPLNFFNKESQESKCKNICKNCEAYLDDQCGGCGNF</sequence>
<reference evidence="1" key="1">
    <citation type="journal article" date="2015" name="Nature">
        <title>Complex archaea that bridge the gap between prokaryotes and eukaryotes.</title>
        <authorList>
            <person name="Spang A."/>
            <person name="Saw J.H."/>
            <person name="Jorgensen S.L."/>
            <person name="Zaremba-Niedzwiedzka K."/>
            <person name="Martijn J."/>
            <person name="Lind A.E."/>
            <person name="van Eijk R."/>
            <person name="Schleper C."/>
            <person name="Guy L."/>
            <person name="Ettema T.J."/>
        </authorList>
    </citation>
    <scope>NUCLEOTIDE SEQUENCE</scope>
</reference>
<dbReference type="SMART" id="SM00344">
    <property type="entry name" value="HTH_ASNC"/>
    <property type="match status" value="1"/>
</dbReference>